<dbReference type="Gene3D" id="1.20.120.550">
    <property type="entry name" value="Membrane associated eicosanoid/glutathione metabolism-like domain"/>
    <property type="match status" value="1"/>
</dbReference>
<keyword evidence="7" id="KW-1185">Reference proteome</keyword>
<proteinExistence type="predicted"/>
<evidence type="ECO:0008006" key="8">
    <source>
        <dbReference type="Google" id="ProtNLM"/>
    </source>
</evidence>
<sequence>MLSTSEFGQVMVSNYGGSLYALTALLVMVFVQSLVAMIAHRKQSQYIPGIVGTELGQESFVFRSNRTFLNSLENLPLMVFPALIAMLVGMDATWLSGLLWVYVIARLIHMVLYYVIATEANPSPRSYFFAIGLLCNLILFIVLGMHLVG</sequence>
<feature type="transmembrane region" description="Helical" evidence="5">
    <location>
        <begin position="127"/>
        <end position="148"/>
    </location>
</feature>
<feature type="transmembrane region" description="Helical" evidence="5">
    <location>
        <begin position="68"/>
        <end position="88"/>
    </location>
</feature>
<keyword evidence="4 5" id="KW-0472">Membrane</keyword>
<dbReference type="Pfam" id="PF01124">
    <property type="entry name" value="MAPEG"/>
    <property type="match status" value="1"/>
</dbReference>
<evidence type="ECO:0000313" key="7">
    <source>
        <dbReference type="Proteomes" id="UP001465153"/>
    </source>
</evidence>
<name>A0ABQ0A5Z3_9GAMM</name>
<protein>
    <recommendedName>
        <fullName evidence="8">MAPEG family protein</fullName>
    </recommendedName>
</protein>
<dbReference type="EMBL" id="BAABWN010000002">
    <property type="protein sequence ID" value="GAA6167068.1"/>
    <property type="molecule type" value="Genomic_DNA"/>
</dbReference>
<evidence type="ECO:0000256" key="4">
    <source>
        <dbReference type="ARBA" id="ARBA00023136"/>
    </source>
</evidence>
<organism evidence="6 7">
    <name type="scientific">Sessilibacter corallicola</name>
    <dbReference type="NCBI Taxonomy" id="2904075"/>
    <lineage>
        <taxon>Bacteria</taxon>
        <taxon>Pseudomonadati</taxon>
        <taxon>Pseudomonadota</taxon>
        <taxon>Gammaproteobacteria</taxon>
        <taxon>Cellvibrionales</taxon>
        <taxon>Cellvibrionaceae</taxon>
        <taxon>Sessilibacter</taxon>
    </lineage>
</organism>
<keyword evidence="3 5" id="KW-1133">Transmembrane helix</keyword>
<keyword evidence="2 5" id="KW-0812">Transmembrane</keyword>
<dbReference type="SUPFAM" id="SSF161084">
    <property type="entry name" value="MAPEG domain-like"/>
    <property type="match status" value="1"/>
</dbReference>
<dbReference type="Proteomes" id="UP001465153">
    <property type="component" value="Unassembled WGS sequence"/>
</dbReference>
<comment type="caution">
    <text evidence="6">The sequence shown here is derived from an EMBL/GenBank/DDBJ whole genome shotgun (WGS) entry which is preliminary data.</text>
</comment>
<evidence type="ECO:0000256" key="2">
    <source>
        <dbReference type="ARBA" id="ARBA00022692"/>
    </source>
</evidence>
<accession>A0ABQ0A5Z3</accession>
<evidence type="ECO:0000256" key="3">
    <source>
        <dbReference type="ARBA" id="ARBA00022989"/>
    </source>
</evidence>
<feature type="transmembrane region" description="Helical" evidence="5">
    <location>
        <begin position="20"/>
        <end position="39"/>
    </location>
</feature>
<reference evidence="6 7" key="1">
    <citation type="submission" date="2024-04" db="EMBL/GenBank/DDBJ databases">
        <title>Draft genome sequence of Sessilibacter corallicola NBRC 116591.</title>
        <authorList>
            <person name="Miyakawa T."/>
            <person name="Kusuya Y."/>
            <person name="Miura T."/>
        </authorList>
    </citation>
    <scope>NUCLEOTIDE SEQUENCE [LARGE SCALE GENOMIC DNA]</scope>
    <source>
        <strain evidence="6 7">KU-00831-HH</strain>
    </source>
</reference>
<evidence type="ECO:0000256" key="5">
    <source>
        <dbReference type="SAM" id="Phobius"/>
    </source>
</evidence>
<feature type="transmembrane region" description="Helical" evidence="5">
    <location>
        <begin position="94"/>
        <end position="115"/>
    </location>
</feature>
<evidence type="ECO:0000256" key="1">
    <source>
        <dbReference type="ARBA" id="ARBA00004370"/>
    </source>
</evidence>
<evidence type="ECO:0000313" key="6">
    <source>
        <dbReference type="EMBL" id="GAA6167068.1"/>
    </source>
</evidence>
<comment type="subcellular location">
    <subcellularLocation>
        <location evidence="1">Membrane</location>
    </subcellularLocation>
</comment>
<gene>
    <name evidence="6" type="ORF">NBRC116591_08780</name>
</gene>
<dbReference type="RefSeq" id="WP_353301803.1">
    <property type="nucleotide sequence ID" value="NZ_BAABWN010000002.1"/>
</dbReference>
<dbReference type="InterPro" id="IPR023352">
    <property type="entry name" value="MAPEG-like_dom_sf"/>
</dbReference>
<dbReference type="InterPro" id="IPR001129">
    <property type="entry name" value="Membr-assoc_MAPEG"/>
</dbReference>